<gene>
    <name evidence="1" type="ORF">NAT50_06295</name>
</gene>
<comment type="caution">
    <text evidence="1">The sequence shown here is derived from an EMBL/GenBank/DDBJ whole genome shotgun (WGS) entry which is preliminary data.</text>
</comment>
<dbReference type="Pfam" id="PF22000">
    <property type="entry name" value="DUF6929"/>
    <property type="match status" value="1"/>
</dbReference>
<sequence length="278" mass="31101">MENFQLSLLFQIIGIGSASGLVFHDTSLFIISDNSSYLYEYQMVDQKLNKIALVENPKENILKKEKPDFESITLKGNRLQMYGSGSTEKRNTTISYHLAKKQVQEKSIVALYASIKNQLKIGDDELNIEGVIFKENEIFLFQRGNGAQAKNGIITIKNKGKGSISFHPIDLPKIENVVTSFTDAILVKDKIYFLAAAEDTTSTYADGNVLGSVIGSINSSTFQVEKTIQISKNHKFEGLTLYQSSEKEIEFLLCEDNDTEALNTNIYKLSLAIENEDN</sequence>
<evidence type="ECO:0000313" key="2">
    <source>
        <dbReference type="Proteomes" id="UP001317191"/>
    </source>
</evidence>
<dbReference type="EMBL" id="JAMLJM010000003">
    <property type="protein sequence ID" value="MCL9808968.1"/>
    <property type="molecule type" value="Genomic_DNA"/>
</dbReference>
<protein>
    <submittedName>
        <fullName evidence="1">Uncharacterized protein</fullName>
    </submittedName>
</protein>
<reference evidence="1 2" key="1">
    <citation type="submission" date="2022-05" db="EMBL/GenBank/DDBJ databases">
        <title>Flavobacterium sp., isolated from activated sludge.</title>
        <authorList>
            <person name="Ran Q."/>
        </authorList>
    </citation>
    <scope>NUCLEOTIDE SEQUENCE [LARGE SCALE GENOMIC DNA]</scope>
    <source>
        <strain evidence="1 2">HXWNR70</strain>
    </source>
</reference>
<accession>A0ABT0TN96</accession>
<name>A0ABT0TN96_9FLAO</name>
<dbReference type="Proteomes" id="UP001317191">
    <property type="component" value="Unassembled WGS sequence"/>
</dbReference>
<evidence type="ECO:0000313" key="1">
    <source>
        <dbReference type="EMBL" id="MCL9808968.1"/>
    </source>
</evidence>
<keyword evidence="2" id="KW-1185">Reference proteome</keyword>
<dbReference type="InterPro" id="IPR053851">
    <property type="entry name" value="DUF6929"/>
</dbReference>
<dbReference type="RefSeq" id="WP_250592368.1">
    <property type="nucleotide sequence ID" value="NZ_JAMLJM010000003.1"/>
</dbReference>
<organism evidence="1 2">
    <name type="scientific">Flavobacterium luminosum</name>
    <dbReference type="NCBI Taxonomy" id="2949086"/>
    <lineage>
        <taxon>Bacteria</taxon>
        <taxon>Pseudomonadati</taxon>
        <taxon>Bacteroidota</taxon>
        <taxon>Flavobacteriia</taxon>
        <taxon>Flavobacteriales</taxon>
        <taxon>Flavobacteriaceae</taxon>
        <taxon>Flavobacterium</taxon>
    </lineage>
</organism>
<proteinExistence type="predicted"/>